<evidence type="ECO:0000256" key="10">
    <source>
        <dbReference type="SAM" id="Phobius"/>
    </source>
</evidence>
<dbReference type="PANTHER" id="PTHR33389">
    <property type="entry name" value="FAMILY PROTEIN, PUTATIVE (DUF2921)-RELATED"/>
    <property type="match status" value="1"/>
</dbReference>
<keyword evidence="6 10" id="KW-0812">Transmembrane</keyword>
<feature type="chain" id="PRO_5029622962" description="RING-type E3 ubiquitin transferase" evidence="11">
    <location>
        <begin position="21"/>
        <end position="1063"/>
    </location>
</feature>
<keyword evidence="9 10" id="KW-0472">Membrane</keyword>
<evidence type="ECO:0000256" key="9">
    <source>
        <dbReference type="ARBA" id="ARBA00023136"/>
    </source>
</evidence>
<dbReference type="FunCoup" id="A0A7J7CYH0">
    <property type="interactions" value="1833"/>
</dbReference>
<keyword evidence="11" id="KW-0732">Signal</keyword>
<dbReference type="GO" id="GO:0012505">
    <property type="term" value="C:endomembrane system"/>
    <property type="evidence" value="ECO:0007669"/>
    <property type="project" value="UniProtKB-SubCell"/>
</dbReference>
<feature type="transmembrane region" description="Helical" evidence="10">
    <location>
        <begin position="983"/>
        <end position="1005"/>
    </location>
</feature>
<dbReference type="Pfam" id="PF11145">
    <property type="entry name" value="DUF2921"/>
    <property type="match status" value="1"/>
</dbReference>
<dbReference type="AlphaFoldDB" id="A0A7J7CYH0"/>
<dbReference type="EMBL" id="JAAARO010000012">
    <property type="protein sequence ID" value="KAF5739123.1"/>
    <property type="molecule type" value="Genomic_DNA"/>
</dbReference>
<keyword evidence="5" id="KW-0808">Transferase</keyword>
<evidence type="ECO:0000256" key="7">
    <source>
        <dbReference type="ARBA" id="ARBA00022786"/>
    </source>
</evidence>
<evidence type="ECO:0000256" key="4">
    <source>
        <dbReference type="ARBA" id="ARBA00012483"/>
    </source>
</evidence>
<dbReference type="EC" id="2.3.2.27" evidence="4"/>
<protein>
    <recommendedName>
        <fullName evidence="4">RING-type E3 ubiquitin transferase</fullName>
        <ecNumber evidence="4">2.3.2.27</ecNumber>
    </recommendedName>
</protein>
<evidence type="ECO:0000256" key="3">
    <source>
        <dbReference type="ARBA" id="ARBA00004906"/>
    </source>
</evidence>
<feature type="domain" description="DUF2921" evidence="13">
    <location>
        <begin position="53"/>
        <end position="267"/>
    </location>
</feature>
<organism evidence="14 15">
    <name type="scientific">Tripterygium wilfordii</name>
    <name type="common">Thunder God vine</name>
    <dbReference type="NCBI Taxonomy" id="458696"/>
    <lineage>
        <taxon>Eukaryota</taxon>
        <taxon>Viridiplantae</taxon>
        <taxon>Streptophyta</taxon>
        <taxon>Embryophyta</taxon>
        <taxon>Tracheophyta</taxon>
        <taxon>Spermatophyta</taxon>
        <taxon>Magnoliopsida</taxon>
        <taxon>eudicotyledons</taxon>
        <taxon>Gunneridae</taxon>
        <taxon>Pentapetalae</taxon>
        <taxon>rosids</taxon>
        <taxon>fabids</taxon>
        <taxon>Celastrales</taxon>
        <taxon>Celastraceae</taxon>
        <taxon>Tripterygium</taxon>
    </lineage>
</organism>
<accession>A0A7J7CYH0</accession>
<feature type="transmembrane region" description="Helical" evidence="10">
    <location>
        <begin position="812"/>
        <end position="835"/>
    </location>
</feature>
<proteinExistence type="predicted"/>
<reference evidence="14 15" key="1">
    <citation type="journal article" date="2020" name="Nat. Commun.">
        <title>Genome of Tripterygium wilfordii and identification of cytochrome P450 involved in triptolide biosynthesis.</title>
        <authorList>
            <person name="Tu L."/>
            <person name="Su P."/>
            <person name="Zhang Z."/>
            <person name="Gao L."/>
            <person name="Wang J."/>
            <person name="Hu T."/>
            <person name="Zhou J."/>
            <person name="Zhang Y."/>
            <person name="Zhao Y."/>
            <person name="Liu Y."/>
            <person name="Song Y."/>
            <person name="Tong Y."/>
            <person name="Lu Y."/>
            <person name="Yang J."/>
            <person name="Xu C."/>
            <person name="Jia M."/>
            <person name="Peters R.J."/>
            <person name="Huang L."/>
            <person name="Gao W."/>
        </authorList>
    </citation>
    <scope>NUCLEOTIDE SEQUENCE [LARGE SCALE GENOMIC DNA]</scope>
    <source>
        <strain evidence="15">cv. XIE 37</strain>
        <tissue evidence="14">Leaf</tissue>
    </source>
</reference>
<name>A0A7J7CYH0_TRIWF</name>
<dbReference type="OrthoDB" id="618601at2759"/>
<evidence type="ECO:0000256" key="6">
    <source>
        <dbReference type="ARBA" id="ARBA00022692"/>
    </source>
</evidence>
<feature type="domain" description="SWEET-like" evidence="12">
    <location>
        <begin position="725"/>
        <end position="1010"/>
    </location>
</feature>
<evidence type="ECO:0000256" key="8">
    <source>
        <dbReference type="ARBA" id="ARBA00022989"/>
    </source>
</evidence>
<evidence type="ECO:0000256" key="5">
    <source>
        <dbReference type="ARBA" id="ARBA00022679"/>
    </source>
</evidence>
<feature type="domain" description="DUF2921" evidence="13">
    <location>
        <begin position="286"/>
        <end position="477"/>
    </location>
</feature>
<keyword evidence="7" id="KW-0833">Ubl conjugation pathway</keyword>
<feature type="transmembrane region" description="Helical" evidence="10">
    <location>
        <begin position="861"/>
        <end position="883"/>
    </location>
</feature>
<keyword evidence="15" id="KW-1185">Reference proteome</keyword>
<evidence type="ECO:0000256" key="1">
    <source>
        <dbReference type="ARBA" id="ARBA00000900"/>
    </source>
</evidence>
<dbReference type="InParanoid" id="A0A7J7CYH0"/>
<evidence type="ECO:0000259" key="13">
    <source>
        <dbReference type="Pfam" id="PF25333"/>
    </source>
</evidence>
<comment type="subcellular location">
    <subcellularLocation>
        <location evidence="2">Endomembrane system</location>
        <topology evidence="2">Multi-pass membrane protein</topology>
    </subcellularLocation>
</comment>
<dbReference type="Pfam" id="PF25333">
    <property type="entry name" value="DUF2921_N"/>
    <property type="match status" value="3"/>
</dbReference>
<comment type="catalytic activity">
    <reaction evidence="1">
        <text>S-ubiquitinyl-[E2 ubiquitin-conjugating enzyme]-L-cysteine + [acceptor protein]-L-lysine = [E2 ubiquitin-conjugating enzyme]-L-cysteine + N(6)-ubiquitinyl-[acceptor protein]-L-lysine.</text>
        <dbReference type="EC" id="2.3.2.27"/>
    </reaction>
</comment>
<comment type="caution">
    <text evidence="14">The sequence shown here is derived from an EMBL/GenBank/DDBJ whole genome shotgun (WGS) entry which is preliminary data.</text>
</comment>
<feature type="signal peptide" evidence="11">
    <location>
        <begin position="1"/>
        <end position="20"/>
    </location>
</feature>
<evidence type="ECO:0000259" key="12">
    <source>
        <dbReference type="Pfam" id="PF11145"/>
    </source>
</evidence>
<dbReference type="GO" id="GO:0061630">
    <property type="term" value="F:ubiquitin protein ligase activity"/>
    <property type="evidence" value="ECO:0007669"/>
    <property type="project" value="UniProtKB-EC"/>
</dbReference>
<dbReference type="InterPro" id="IPR057425">
    <property type="entry name" value="DUF2921_N"/>
</dbReference>
<feature type="transmembrane region" description="Helical" evidence="10">
    <location>
        <begin position="770"/>
        <end position="792"/>
    </location>
</feature>
<evidence type="ECO:0000313" key="14">
    <source>
        <dbReference type="EMBL" id="KAF5739123.1"/>
    </source>
</evidence>
<evidence type="ECO:0000256" key="2">
    <source>
        <dbReference type="ARBA" id="ARBA00004127"/>
    </source>
</evidence>
<sequence length="1063" mass="119968">MESVSLAMLLLMCCGSLTLGSSNPYVIRSLDFATPVAESESSKTYEYERIDEVKKHCAFVLSFATELKPDNNRVHRIREELKFGNGDWNQDVGNAPIMPFNDRDIPNSLSLSHLNIVSLWVTDVDIAHQSKQSVSVSGVLAIGRTRDISDAERPYGENPQFQMWPGHSQLTILFEGIYAETKKNGGERVMCMLGNAMLPSRESDGSEPWGWMKASGSNYSQPPLSQDDQILLVLHYPMTFTLTSRAIQGEMRSLNSKSNLKYFDSIHILSQLGDSAKYEFLSKAIVSKACDPYPSQDNLTNDGIEIYKGNRFCEILQQVTQGGAFTIVPNWRCNGTDEFCSKLGPFASDKEIRATDGSFKDVRLFMQNLKCEEALIQGNVSSARVAAIFRASPPSANEYSAGWRSDPSNMTVAAEGLWKSSSGQLCMIGCPGLVDSEGSSCNSRILLYVPLSFSIKQRSIILGSFSSTNDSDASYFPLSFEKLVQPMELWNYFRSSRPYYRYSKLEKAGVLLEKDEPFSFGTVIKKSLLQYPKLEDTESFMNSLSLLSEDLTLHISAVPDPLSNSRTKRVNVQVEILSIGPLFGRYWSWNNTSTTEEDIPYHTDIQYTEKQLLMNVSAQLTLIGEGYHNFSVVFLEGLYDPHVGKMYLIGCRDVRASWNILFESMGLEGGLDCLINVVVAYPPTTARLFVNPKARISISSQRTEDDPLYFKTINLQTFPIMYRKQREDILSHRGVEGILRTLTLSFAIACISSQLFHIKHNLDSVPFISLVMLGVQALGYCVPLITGAEALFKRMASESYESSSYVLEKNQWIHIIDYAVKILVMVSFLLTLRLCQKVWKSRIRLLTRTPLEPHRIPSEKWVFLGTLTIHVIGYVFVLIINVAKISQTSLRTVYIDPAGYSHNGKEWEIELEEYMGLVQDFFLLPQVIGNLLWQIDCKPLRKLYFIGITVVRLLPHVYDYIRTPFPNPYFDEDYEFVNPNLDFFSKFGDVAIPATAIFLAAIVYIQQRWSYLKLSQALTFGHCRLLPMGSRGYERLPSKSFEAELVSGVDGNAAHETGRDDEE</sequence>
<keyword evidence="8 10" id="KW-1133">Transmembrane helix</keyword>
<dbReference type="PANTHER" id="PTHR33389:SF4">
    <property type="entry name" value="PII, URIDYLYLTRANSFERASE (DUF2921)"/>
    <property type="match status" value="1"/>
</dbReference>
<feature type="transmembrane region" description="Helical" evidence="10">
    <location>
        <begin position="738"/>
        <end position="758"/>
    </location>
</feature>
<dbReference type="InterPro" id="IPR021319">
    <property type="entry name" value="DUF2921"/>
</dbReference>
<comment type="pathway">
    <text evidence="3">Protein modification; protein ubiquitination.</text>
</comment>
<gene>
    <name evidence="14" type="ORF">HS088_TW12G00322</name>
</gene>
<evidence type="ECO:0000256" key="11">
    <source>
        <dbReference type="SAM" id="SignalP"/>
    </source>
</evidence>
<evidence type="ECO:0000313" key="15">
    <source>
        <dbReference type="Proteomes" id="UP000593562"/>
    </source>
</evidence>
<feature type="domain" description="DUF2921" evidence="13">
    <location>
        <begin position="517"/>
        <end position="713"/>
    </location>
</feature>
<dbReference type="Proteomes" id="UP000593562">
    <property type="component" value="Unassembled WGS sequence"/>
</dbReference>